<protein>
    <submittedName>
        <fullName evidence="2">Uncharacterized protein</fullName>
    </submittedName>
</protein>
<evidence type="ECO:0000256" key="1">
    <source>
        <dbReference type="SAM" id="MobiDB-lite"/>
    </source>
</evidence>
<feature type="region of interest" description="Disordered" evidence="1">
    <location>
        <begin position="296"/>
        <end position="321"/>
    </location>
</feature>
<feature type="compositionally biased region" description="Low complexity" evidence="1">
    <location>
        <begin position="172"/>
        <end position="197"/>
    </location>
</feature>
<feature type="region of interest" description="Disordered" evidence="1">
    <location>
        <begin position="146"/>
        <end position="205"/>
    </location>
</feature>
<organism evidence="2 3">
    <name type="scientific">Lactarius akahatsu</name>
    <dbReference type="NCBI Taxonomy" id="416441"/>
    <lineage>
        <taxon>Eukaryota</taxon>
        <taxon>Fungi</taxon>
        <taxon>Dikarya</taxon>
        <taxon>Basidiomycota</taxon>
        <taxon>Agaricomycotina</taxon>
        <taxon>Agaricomycetes</taxon>
        <taxon>Russulales</taxon>
        <taxon>Russulaceae</taxon>
        <taxon>Lactarius</taxon>
    </lineage>
</organism>
<accession>A0AAD4L4P7</accession>
<feature type="compositionally biased region" description="Polar residues" evidence="1">
    <location>
        <begin position="308"/>
        <end position="321"/>
    </location>
</feature>
<feature type="compositionally biased region" description="Polar residues" evidence="1">
    <location>
        <begin position="33"/>
        <end position="55"/>
    </location>
</feature>
<dbReference type="AlphaFoldDB" id="A0AAD4L4P7"/>
<sequence>MEDSDTRITGLMADRQPPHNAMSQGPSDGEHVSLSNTLMQPETHPVSQLETTSMPDESLVPCHTPSDLLPDSPQNVPAPDACQPAIVSDVRSGTQQAFASPSPDSAGYSVAHMDSGSDDNTYSTNSIHECGGSFVDLSTPSVPSPCPLLVPLPESDVEEDPFSESLQDEGVASTASSSSENSDAYTTSTGGRTSPSGDPEPQNVVQPSAADDYLALWILGDSVLERHDRRVYERWKAGLGVTFVLAGPITRYSSHTLTPTISRRIYSQSSSSVSRSSSIAERRRLTRLWSRRFERDTEHAQAEIVHSPRSSASSSKQTPPF</sequence>
<feature type="region of interest" description="Disordered" evidence="1">
    <location>
        <begin position="1"/>
        <end position="124"/>
    </location>
</feature>
<dbReference type="Proteomes" id="UP001201163">
    <property type="component" value="Unassembled WGS sequence"/>
</dbReference>
<comment type="caution">
    <text evidence="2">The sequence shown here is derived from an EMBL/GenBank/DDBJ whole genome shotgun (WGS) entry which is preliminary data.</text>
</comment>
<gene>
    <name evidence="2" type="ORF">EDB92DRAFT_691441</name>
</gene>
<proteinExistence type="predicted"/>
<feature type="compositionally biased region" description="Polar residues" evidence="1">
    <location>
        <begin position="91"/>
        <end position="103"/>
    </location>
</feature>
<reference evidence="2" key="1">
    <citation type="submission" date="2022-01" db="EMBL/GenBank/DDBJ databases">
        <title>Comparative genomics reveals a dynamic genome evolution in the ectomycorrhizal milk-cap (Lactarius) mushrooms.</title>
        <authorList>
            <consortium name="DOE Joint Genome Institute"/>
            <person name="Lebreton A."/>
            <person name="Tang N."/>
            <person name="Kuo A."/>
            <person name="LaButti K."/>
            <person name="Drula E."/>
            <person name="Barry K."/>
            <person name="Clum A."/>
            <person name="Lipzen A."/>
            <person name="Mousain D."/>
            <person name="Ng V."/>
            <person name="Wang R."/>
            <person name="Wang X."/>
            <person name="Dai Y."/>
            <person name="Henrissat B."/>
            <person name="Grigoriev I.V."/>
            <person name="Guerin-Laguette A."/>
            <person name="Yu F."/>
            <person name="Martin F.M."/>
        </authorList>
    </citation>
    <scope>NUCLEOTIDE SEQUENCE</scope>
    <source>
        <strain evidence="2">QP</strain>
    </source>
</reference>
<evidence type="ECO:0000313" key="3">
    <source>
        <dbReference type="Proteomes" id="UP001201163"/>
    </source>
</evidence>
<keyword evidence="3" id="KW-1185">Reference proteome</keyword>
<dbReference type="EMBL" id="JAKELL010000271">
    <property type="protein sequence ID" value="KAH8977822.1"/>
    <property type="molecule type" value="Genomic_DNA"/>
</dbReference>
<name>A0AAD4L4P7_9AGAM</name>
<evidence type="ECO:0000313" key="2">
    <source>
        <dbReference type="EMBL" id="KAH8977822.1"/>
    </source>
</evidence>